<dbReference type="Proteomes" id="UP000009170">
    <property type="component" value="Unassembled WGS sequence"/>
</dbReference>
<accession>A0A1Y5I7M9</accession>
<dbReference type="SUPFAM" id="SSF57903">
    <property type="entry name" value="FYVE/PHD zinc finger"/>
    <property type="match status" value="1"/>
</dbReference>
<keyword evidence="1" id="KW-0479">Metal-binding</keyword>
<accession>A0A096PAQ3</accession>
<feature type="region of interest" description="Disordered" evidence="5">
    <location>
        <begin position="174"/>
        <end position="219"/>
    </location>
</feature>
<dbReference type="Pfam" id="PF00628">
    <property type="entry name" value="PHD"/>
    <property type="match status" value="1"/>
</dbReference>
<dbReference type="SMART" id="SM00249">
    <property type="entry name" value="PHD"/>
    <property type="match status" value="1"/>
</dbReference>
<feature type="domain" description="RING-type" evidence="7">
    <location>
        <begin position="12"/>
        <end position="51"/>
    </location>
</feature>
<keyword evidence="3" id="KW-0862">Zinc</keyword>
<dbReference type="GO" id="GO:0008270">
    <property type="term" value="F:zinc ion binding"/>
    <property type="evidence" value="ECO:0007669"/>
    <property type="project" value="UniProtKB-KW"/>
</dbReference>
<feature type="domain" description="PHD-type" evidence="6">
    <location>
        <begin position="96"/>
        <end position="144"/>
    </location>
</feature>
<dbReference type="Pfam" id="PF13639">
    <property type="entry name" value="zf-RING_2"/>
    <property type="match status" value="1"/>
</dbReference>
<evidence type="ECO:0000259" key="7">
    <source>
        <dbReference type="PROSITE" id="PS50089"/>
    </source>
</evidence>
<dbReference type="InterPro" id="IPR057031">
    <property type="entry name" value="SFR19-like_C"/>
</dbReference>
<dbReference type="CDD" id="cd16574">
    <property type="entry name" value="RING-HC_Topors"/>
    <property type="match status" value="1"/>
</dbReference>
<evidence type="ECO:0000256" key="2">
    <source>
        <dbReference type="ARBA" id="ARBA00022771"/>
    </source>
</evidence>
<dbReference type="PROSITE" id="PS00518">
    <property type="entry name" value="ZF_RING_1"/>
    <property type="match status" value="1"/>
</dbReference>
<reference evidence="9" key="3">
    <citation type="submission" date="2017-04" db="EMBL/GenBank/DDBJ databases">
        <title>Population genomics of picophytoplankton unveils novel chromosome hypervariability.</title>
        <authorList>
            <consortium name="DOE Joint Genome Institute"/>
            <person name="Blanc-Mathieu R."/>
            <person name="Krasovec M."/>
            <person name="Hebrard M."/>
            <person name="Yau S."/>
            <person name="Desgranges E."/>
            <person name="Martin J."/>
            <person name="Schackwitz W."/>
            <person name="Kuo A."/>
            <person name="Salin G."/>
            <person name="Donnadieu C."/>
            <person name="Desdevises Y."/>
            <person name="Sanchez-Ferandin S."/>
            <person name="Moreau H."/>
            <person name="Rivals E."/>
            <person name="Grigoriev I.V."/>
            <person name="Grimsley N."/>
            <person name="Eyre-Walker A."/>
            <person name="Piganeau G."/>
        </authorList>
    </citation>
    <scope>NUCLEOTIDE SEQUENCE [LARGE SCALE GENOMIC DNA]</scope>
    <source>
        <strain evidence="9">RCC 1115</strain>
    </source>
</reference>
<dbReference type="Pfam" id="PF23030">
    <property type="entry name" value="SCAF11-like_C"/>
    <property type="match status" value="1"/>
</dbReference>
<proteinExistence type="predicted"/>
<organism evidence="8 10">
    <name type="scientific">Ostreococcus tauri</name>
    <name type="common">Marine green alga</name>
    <dbReference type="NCBI Taxonomy" id="70448"/>
    <lineage>
        <taxon>Eukaryota</taxon>
        <taxon>Viridiplantae</taxon>
        <taxon>Chlorophyta</taxon>
        <taxon>Mamiellophyceae</taxon>
        <taxon>Mamiellales</taxon>
        <taxon>Bathycoccaceae</taxon>
        <taxon>Ostreococcus</taxon>
    </lineage>
</organism>
<dbReference type="InterPro" id="IPR001841">
    <property type="entry name" value="Znf_RING"/>
</dbReference>
<dbReference type="InterPro" id="IPR011011">
    <property type="entry name" value="Znf_FYVE_PHD"/>
</dbReference>
<name>A0A096PAQ3_OSTTA</name>
<dbReference type="EMBL" id="KZ155789">
    <property type="protein sequence ID" value="OUS45559.1"/>
    <property type="molecule type" value="Genomic_DNA"/>
</dbReference>
<reference evidence="8 10" key="1">
    <citation type="journal article" date="2006" name="Proc. Natl. Acad. Sci. U.S.A.">
        <title>Genome analysis of the smallest free-living eukaryote Ostreococcus tauri unveils many unique features.</title>
        <authorList>
            <person name="Derelle E."/>
            <person name="Ferraz C."/>
            <person name="Rombauts S."/>
            <person name="Rouze P."/>
            <person name="Worden A.Z."/>
            <person name="Robbens S."/>
            <person name="Partensky F."/>
            <person name="Degroeve S."/>
            <person name="Echeynie S."/>
            <person name="Cooke R."/>
            <person name="Saeys Y."/>
            <person name="Wuyts J."/>
            <person name="Jabbari K."/>
            <person name="Bowler C."/>
            <person name="Panaud O."/>
            <person name="Piegu B."/>
            <person name="Ball S.G."/>
            <person name="Ral J.-P."/>
            <person name="Bouget F.-Y."/>
            <person name="Piganeau G."/>
            <person name="De Baets B."/>
            <person name="Picard A."/>
            <person name="Delseny M."/>
            <person name="Demaille J."/>
            <person name="Van de Peer Y."/>
            <person name="Moreau H."/>
        </authorList>
    </citation>
    <scope>NUCLEOTIDE SEQUENCE [LARGE SCALE GENOMIC DNA]</scope>
    <source>
        <strain evidence="8 10">OTTH0595</strain>
    </source>
</reference>
<feature type="region of interest" description="Disordered" evidence="5">
    <location>
        <begin position="343"/>
        <end position="380"/>
    </location>
</feature>
<dbReference type="Gene3D" id="3.30.40.10">
    <property type="entry name" value="Zinc/RING finger domain, C3HC4 (zinc finger)"/>
    <property type="match status" value="2"/>
</dbReference>
<dbReference type="PROSITE" id="PS50089">
    <property type="entry name" value="ZF_RING_2"/>
    <property type="match status" value="1"/>
</dbReference>
<dbReference type="PANTHER" id="PTHR47177">
    <property type="entry name" value="F18C1.6 PROTEIN"/>
    <property type="match status" value="1"/>
</dbReference>
<reference evidence="8" key="2">
    <citation type="journal article" date="2014" name="BMC Genomics">
        <title>An improved genome of the model marine alga Ostreococcus tauri unfolds by assessing Illumina de novo assemblies.</title>
        <authorList>
            <person name="Blanc-Mathieu R."/>
            <person name="Verhelst B."/>
            <person name="Derelle E."/>
            <person name="Rombauts S."/>
            <person name="Bouget F.Y."/>
            <person name="Carre I."/>
            <person name="Chateau A."/>
            <person name="Eyre-Walker A."/>
            <person name="Grimsley N."/>
            <person name="Moreau H."/>
            <person name="Piegu B."/>
            <person name="Rivals E."/>
            <person name="Schackwitz W."/>
            <person name="Van de Peer Y."/>
            <person name="Piganeau G."/>
        </authorList>
    </citation>
    <scope>NUCLEOTIDE SEQUENCE</scope>
    <source>
        <strain evidence="8">RCC4221</strain>
    </source>
</reference>
<evidence type="ECO:0000313" key="9">
    <source>
        <dbReference type="EMBL" id="OUS45559.1"/>
    </source>
</evidence>
<gene>
    <name evidence="9" type="ORF">BE221DRAFT_195735</name>
    <name evidence="8" type="ORF">OT_ostta15g01870</name>
</gene>
<evidence type="ECO:0000259" key="6">
    <source>
        <dbReference type="PROSITE" id="PS50016"/>
    </source>
</evidence>
<evidence type="ECO:0000313" key="10">
    <source>
        <dbReference type="Proteomes" id="UP000009170"/>
    </source>
</evidence>
<dbReference type="InterPro" id="IPR013083">
    <property type="entry name" value="Znf_RING/FYVE/PHD"/>
</dbReference>
<dbReference type="OrthoDB" id="498914at2759"/>
<keyword evidence="2 4" id="KW-0863">Zinc-finger</keyword>
<dbReference type="EMBL" id="CAID01000015">
    <property type="protein sequence ID" value="CEG01794.1"/>
    <property type="molecule type" value="Genomic_DNA"/>
</dbReference>
<accession>A0A454Y5K8</accession>
<dbReference type="Proteomes" id="UP000195557">
    <property type="component" value="Unassembled WGS sequence"/>
</dbReference>
<evidence type="ECO:0000256" key="5">
    <source>
        <dbReference type="SAM" id="MobiDB-lite"/>
    </source>
</evidence>
<dbReference type="SMART" id="SM00184">
    <property type="entry name" value="RING"/>
    <property type="match status" value="1"/>
</dbReference>
<evidence type="ECO:0000256" key="1">
    <source>
        <dbReference type="ARBA" id="ARBA00022723"/>
    </source>
</evidence>
<dbReference type="STRING" id="70448.A0A096PAQ3"/>
<dbReference type="InterPro" id="IPR019787">
    <property type="entry name" value="Znf_PHD-finger"/>
</dbReference>
<keyword evidence="10" id="KW-1185">Reference proteome</keyword>
<dbReference type="SUPFAM" id="SSF57850">
    <property type="entry name" value="RING/U-box"/>
    <property type="match status" value="1"/>
</dbReference>
<dbReference type="PROSITE" id="PS50016">
    <property type="entry name" value="ZF_PHD_2"/>
    <property type="match status" value="1"/>
</dbReference>
<evidence type="ECO:0000256" key="3">
    <source>
        <dbReference type="ARBA" id="ARBA00022833"/>
    </source>
</evidence>
<dbReference type="PANTHER" id="PTHR47177:SF3">
    <property type="entry name" value="F18C1.6 PROTEIN"/>
    <property type="match status" value="1"/>
</dbReference>
<dbReference type="InParanoid" id="A0A096PAQ3"/>
<dbReference type="InterPro" id="IPR001965">
    <property type="entry name" value="Znf_PHD"/>
</dbReference>
<dbReference type="InterPro" id="IPR058746">
    <property type="entry name" value="Znf_RING-type_Topors"/>
</dbReference>
<evidence type="ECO:0000256" key="4">
    <source>
        <dbReference type="PROSITE-ProRule" id="PRU00175"/>
    </source>
</evidence>
<dbReference type="InterPro" id="IPR017907">
    <property type="entry name" value="Znf_RING_CS"/>
</dbReference>
<sequence length="443" mass="48684">MGVAELPEPDACAVCLTHPDTRAALDSCSHVFCVPCLSRWAKVETRCPLCKLRFTAMTPTDVRLDAQCGDRVEFRERNQGDRIAIEEVESDDSAERIFCDVCRAGHDEEVLLLCEACDVGAHTYCVGLECVPVGAWYCELCRDTGGMGSGRSRSRGETTSRARDILVRVNGGERAVRRRERQMDRERRESRARQRGEIRRRGGGGERAAMRSCGGGGDDERVRQIARVHELREAWSRLQSGQMEFPGNRSEQRVEIPRATVPAAPSRLETTVDNGPKDVVDEAWGTLEKAIHIASGKPTKKRSAGKEAAIDIASTSAPKVRKRPGVCVRVDALSPGWSMTANAWKRPSEAERAAPPPATSRDHPSKSKTSPPLKISSPSKETKFAAAARVKDVLRPLYAAGRITRERYKDVARVAVERVIAADAATDTDTITKIVNACITIRN</sequence>
<evidence type="ECO:0000313" key="8">
    <source>
        <dbReference type="EMBL" id="CEG01794.1"/>
    </source>
</evidence>
<dbReference type="AlphaFoldDB" id="A0A096PAQ3"/>
<protein>
    <submittedName>
        <fullName evidence="8">Zinc finger, PHD-finger</fullName>
    </submittedName>
</protein>
<feature type="compositionally biased region" description="Basic and acidic residues" evidence="5">
    <location>
        <begin position="181"/>
        <end position="204"/>
    </location>
</feature>